<sequence>MSQKAVIEIRDLKQQFGKLEVLKGIDLDVERGEILGLLGPSGSGKTTLVKAIVGMGKPTSGKVKVLGRDRLHLAVGDLDIGMFLSSF</sequence>
<dbReference type="InterPro" id="IPR027417">
    <property type="entry name" value="P-loop_NTPase"/>
</dbReference>
<protein>
    <recommendedName>
        <fullName evidence="1">ABC transporter domain-containing protein</fullName>
    </recommendedName>
</protein>
<dbReference type="PANTHER" id="PTHR43038">
    <property type="entry name" value="ATP-BINDING CASSETTE, SUB-FAMILY H, MEMBER 1"/>
    <property type="match status" value="1"/>
</dbReference>
<dbReference type="GO" id="GO:0016887">
    <property type="term" value="F:ATP hydrolysis activity"/>
    <property type="evidence" value="ECO:0007669"/>
    <property type="project" value="InterPro"/>
</dbReference>
<gene>
    <name evidence="2" type="ORF">BAA01_15125</name>
</gene>
<dbReference type="AlphaFoldDB" id="A0A1Y3PF27"/>
<evidence type="ECO:0000313" key="3">
    <source>
        <dbReference type="Proteomes" id="UP000196475"/>
    </source>
</evidence>
<feature type="domain" description="ABC transporter" evidence="1">
    <location>
        <begin position="22"/>
        <end position="69"/>
    </location>
</feature>
<evidence type="ECO:0000259" key="1">
    <source>
        <dbReference type="Pfam" id="PF00005"/>
    </source>
</evidence>
<reference evidence="3" key="1">
    <citation type="submission" date="2016-06" db="EMBL/GenBank/DDBJ databases">
        <authorList>
            <person name="Nascimento L."/>
            <person name="Pereira R.V."/>
            <person name="Martins L.F."/>
            <person name="Quaggio R.B."/>
            <person name="Silva A.M."/>
            <person name="Setubal J.C."/>
        </authorList>
    </citation>
    <scope>NUCLEOTIDE SEQUENCE [LARGE SCALE GENOMIC DNA]</scope>
</reference>
<evidence type="ECO:0000313" key="2">
    <source>
        <dbReference type="EMBL" id="OUM85920.1"/>
    </source>
</evidence>
<dbReference type="Pfam" id="PF00005">
    <property type="entry name" value="ABC_tran"/>
    <property type="match status" value="1"/>
</dbReference>
<dbReference type="GO" id="GO:0005524">
    <property type="term" value="F:ATP binding"/>
    <property type="evidence" value="ECO:0007669"/>
    <property type="project" value="InterPro"/>
</dbReference>
<dbReference type="Gene3D" id="3.40.50.300">
    <property type="entry name" value="P-loop containing nucleotide triphosphate hydrolases"/>
    <property type="match status" value="1"/>
</dbReference>
<dbReference type="Proteomes" id="UP000196475">
    <property type="component" value="Unassembled WGS sequence"/>
</dbReference>
<proteinExistence type="predicted"/>
<name>A0A1Y3PF27_9BACI</name>
<dbReference type="PANTHER" id="PTHR43038:SF3">
    <property type="entry name" value="ABC TRANSPORTER G FAMILY MEMBER 20 ISOFORM X1"/>
    <property type="match status" value="1"/>
</dbReference>
<accession>A0A1Y3PF27</accession>
<dbReference type="InterPro" id="IPR003439">
    <property type="entry name" value="ABC_transporter-like_ATP-bd"/>
</dbReference>
<organism evidence="2 3">
    <name type="scientific">Bacillus thermozeamaize</name>
    <dbReference type="NCBI Taxonomy" id="230954"/>
    <lineage>
        <taxon>Bacteria</taxon>
        <taxon>Bacillati</taxon>
        <taxon>Bacillota</taxon>
        <taxon>Bacilli</taxon>
        <taxon>Bacillales</taxon>
        <taxon>Bacillaceae</taxon>
        <taxon>Bacillus</taxon>
    </lineage>
</organism>
<dbReference type="SUPFAM" id="SSF52540">
    <property type="entry name" value="P-loop containing nucleoside triphosphate hydrolases"/>
    <property type="match status" value="1"/>
</dbReference>
<comment type="caution">
    <text evidence="2">The sequence shown here is derived from an EMBL/GenBank/DDBJ whole genome shotgun (WGS) entry which is preliminary data.</text>
</comment>
<dbReference type="EMBL" id="LZRT01000095">
    <property type="protein sequence ID" value="OUM85920.1"/>
    <property type="molecule type" value="Genomic_DNA"/>
</dbReference>